<reference evidence="2 3" key="1">
    <citation type="submission" date="2018-06" db="EMBL/GenBank/DDBJ databases">
        <title>Paenibacillus montanisoli sp. nov., isolated from mountain area soil.</title>
        <authorList>
            <person name="Wu M."/>
        </authorList>
    </citation>
    <scope>NUCLEOTIDE SEQUENCE [LARGE SCALE GENOMIC DNA]</scope>
    <source>
        <strain evidence="2 3">RA17</strain>
    </source>
</reference>
<feature type="signal peptide" evidence="1">
    <location>
        <begin position="1"/>
        <end position="27"/>
    </location>
</feature>
<sequence length="288" mass="31714">MKKASFMAIRWLAATALALLLLSGCSGQPLRNVEIQPPSRGLLHYLQQDRMANVSDRGYKVTIAAGQEAELGREAELDLQVLDPSGVQVERFTEDMTKLMHMIVVSADLSSFDHVHPEHEGKGSFKTKVRFPHGGRFLLISEFMPNDEGLTVVKQWVTVDGAEPEPERLEPGKSMVTTVDGMKVTLSLMPELSEVKAGEMAMLGFVLRDAATGKAIKLEPYLGTSGHCVILDENAMQYLHVHAATEMSTGSSVMFHTTFPKPGVYKLWGQFQFKGKVLVVPFVIEVKG</sequence>
<evidence type="ECO:0000256" key="1">
    <source>
        <dbReference type="SAM" id="SignalP"/>
    </source>
</evidence>
<proteinExistence type="predicted"/>
<feature type="chain" id="PRO_5038894736" description="Secreted protein" evidence="1">
    <location>
        <begin position="28"/>
        <end position="288"/>
    </location>
</feature>
<evidence type="ECO:0000313" key="3">
    <source>
        <dbReference type="Proteomes" id="UP000249260"/>
    </source>
</evidence>
<name>A0A328U5K7_9BACL</name>
<comment type="caution">
    <text evidence="2">The sequence shown here is derived from an EMBL/GenBank/DDBJ whole genome shotgun (WGS) entry which is preliminary data.</text>
</comment>
<organism evidence="2 3">
    <name type="scientific">Paenibacillus montanisoli</name>
    <dbReference type="NCBI Taxonomy" id="2081970"/>
    <lineage>
        <taxon>Bacteria</taxon>
        <taxon>Bacillati</taxon>
        <taxon>Bacillota</taxon>
        <taxon>Bacilli</taxon>
        <taxon>Bacillales</taxon>
        <taxon>Paenibacillaceae</taxon>
        <taxon>Paenibacillus</taxon>
    </lineage>
</organism>
<dbReference type="PROSITE" id="PS51257">
    <property type="entry name" value="PROKAR_LIPOPROTEIN"/>
    <property type="match status" value="1"/>
</dbReference>
<evidence type="ECO:0000313" key="2">
    <source>
        <dbReference type="EMBL" id="RAP77103.1"/>
    </source>
</evidence>
<protein>
    <recommendedName>
        <fullName evidence="4">Secreted protein</fullName>
    </recommendedName>
</protein>
<keyword evidence="3" id="KW-1185">Reference proteome</keyword>
<dbReference type="Proteomes" id="UP000249260">
    <property type="component" value="Unassembled WGS sequence"/>
</dbReference>
<gene>
    <name evidence="2" type="ORF">DL346_00940</name>
</gene>
<dbReference type="EMBL" id="QLUW01000001">
    <property type="protein sequence ID" value="RAP77103.1"/>
    <property type="molecule type" value="Genomic_DNA"/>
</dbReference>
<keyword evidence="1" id="KW-0732">Signal</keyword>
<dbReference type="AlphaFoldDB" id="A0A328U5K7"/>
<evidence type="ECO:0008006" key="4">
    <source>
        <dbReference type="Google" id="ProtNLM"/>
    </source>
</evidence>
<accession>A0A328U5K7</accession>